<dbReference type="Pfam" id="PF26011">
    <property type="entry name" value="Beta-barrel_RND_rel"/>
    <property type="match status" value="1"/>
</dbReference>
<dbReference type="Proteomes" id="UP000767291">
    <property type="component" value="Unassembled WGS sequence"/>
</dbReference>
<dbReference type="EMBL" id="JAGGJX010000001">
    <property type="protein sequence ID" value="MBP1854770.1"/>
    <property type="molecule type" value="Genomic_DNA"/>
</dbReference>
<feature type="domain" description="RND related beta-barrel" evidence="1">
    <location>
        <begin position="61"/>
        <end position="129"/>
    </location>
</feature>
<proteinExistence type="predicted"/>
<evidence type="ECO:0000313" key="3">
    <source>
        <dbReference type="Proteomes" id="UP000767291"/>
    </source>
</evidence>
<evidence type="ECO:0000259" key="1">
    <source>
        <dbReference type="Pfam" id="PF26011"/>
    </source>
</evidence>
<sequence length="211" mass="25026">MRKINKSKLLILGLILYLFFNAVIALIGKNVDLLTVEAKEYDLKNTVRGMIEKDLNSEKTFLTTYLDDNSVKTYEEGQRVEIKYNEVDIDAIVYKIYHNSGKNLLRLKINDENVVNYSTREQEFDIIYKHIDCFRIPKTSVEIKNNKQGVFVVEEEYHRAKFKYLENIIHDDEDYVYVDYYKNEKEKIDTVSLHNRIILKPNSINTNIRIK</sequence>
<protein>
    <recommendedName>
        <fullName evidence="1">RND related beta-barrel domain-containing protein</fullName>
    </recommendedName>
</protein>
<dbReference type="InterPro" id="IPR058729">
    <property type="entry name" value="Beta-barrel_RND-rel"/>
</dbReference>
<name>A0ABS4E9Z6_9FIRM</name>
<organism evidence="2 3">
    <name type="scientific">Metaclostridioides mangenotii</name>
    <dbReference type="NCBI Taxonomy" id="1540"/>
    <lineage>
        <taxon>Bacteria</taxon>
        <taxon>Bacillati</taxon>
        <taxon>Bacillota</taxon>
        <taxon>Clostridia</taxon>
        <taxon>Peptostreptococcales</taxon>
        <taxon>Peptostreptococcaceae</taxon>
        <taxon>Metaclostridioides</taxon>
    </lineage>
</organism>
<accession>A0ABS4E9Z6</accession>
<reference evidence="2 3" key="1">
    <citation type="submission" date="2021-03" db="EMBL/GenBank/DDBJ databases">
        <title>Genomic Encyclopedia of Type Strains, Phase IV (KMG-IV): sequencing the most valuable type-strain genomes for metagenomic binning, comparative biology and taxonomic classification.</title>
        <authorList>
            <person name="Goeker M."/>
        </authorList>
    </citation>
    <scope>NUCLEOTIDE SEQUENCE [LARGE SCALE GENOMIC DNA]</scope>
    <source>
        <strain evidence="2 3">DSM 1289</strain>
    </source>
</reference>
<evidence type="ECO:0000313" key="2">
    <source>
        <dbReference type="EMBL" id="MBP1854770.1"/>
    </source>
</evidence>
<keyword evidence="3" id="KW-1185">Reference proteome</keyword>
<dbReference type="RefSeq" id="WP_209456229.1">
    <property type="nucleotide sequence ID" value="NZ_BAAACS010000013.1"/>
</dbReference>
<gene>
    <name evidence="2" type="ORF">J2Z43_001160</name>
</gene>
<comment type="caution">
    <text evidence="2">The sequence shown here is derived from an EMBL/GenBank/DDBJ whole genome shotgun (WGS) entry which is preliminary data.</text>
</comment>